<organism evidence="8 9">
    <name type="scientific">Bacteroides difficilis</name>
    <dbReference type="NCBI Taxonomy" id="2763021"/>
    <lineage>
        <taxon>Bacteria</taxon>
        <taxon>Pseudomonadati</taxon>
        <taxon>Bacteroidota</taxon>
        <taxon>Bacteroidia</taxon>
        <taxon>Bacteroidales</taxon>
        <taxon>Bacteroidaceae</taxon>
        <taxon>Bacteroides</taxon>
    </lineage>
</organism>
<dbReference type="Gene3D" id="1.25.40.390">
    <property type="match status" value="1"/>
</dbReference>
<evidence type="ECO:0000313" key="9">
    <source>
        <dbReference type="Proteomes" id="UP000600600"/>
    </source>
</evidence>
<dbReference type="InterPro" id="IPR012944">
    <property type="entry name" value="SusD_RagB_dom"/>
</dbReference>
<evidence type="ECO:0000256" key="2">
    <source>
        <dbReference type="ARBA" id="ARBA00006275"/>
    </source>
</evidence>
<dbReference type="Pfam" id="PF07980">
    <property type="entry name" value="SusD_RagB"/>
    <property type="match status" value="1"/>
</dbReference>
<comment type="subcellular location">
    <subcellularLocation>
        <location evidence="1">Cell outer membrane</location>
    </subcellularLocation>
</comment>
<evidence type="ECO:0000256" key="4">
    <source>
        <dbReference type="ARBA" id="ARBA00023136"/>
    </source>
</evidence>
<name>A0ABR7C6C9_9BACE</name>
<comment type="caution">
    <text evidence="8">The sequence shown here is derived from an EMBL/GenBank/DDBJ whole genome shotgun (WGS) entry which is preliminary data.</text>
</comment>
<evidence type="ECO:0000256" key="5">
    <source>
        <dbReference type="ARBA" id="ARBA00023237"/>
    </source>
</evidence>
<protein>
    <submittedName>
        <fullName evidence="8">RagB/SusD family nutrient uptake outer membrane protein</fullName>
    </submittedName>
</protein>
<evidence type="ECO:0000256" key="6">
    <source>
        <dbReference type="SAM" id="SignalP"/>
    </source>
</evidence>
<dbReference type="InterPro" id="IPR011990">
    <property type="entry name" value="TPR-like_helical_dom_sf"/>
</dbReference>
<feature type="signal peptide" evidence="6">
    <location>
        <begin position="1"/>
        <end position="22"/>
    </location>
</feature>
<keyword evidence="4" id="KW-0472">Membrane</keyword>
<feature type="chain" id="PRO_5045832624" evidence="6">
    <location>
        <begin position="23"/>
        <end position="600"/>
    </location>
</feature>
<reference evidence="8 9" key="1">
    <citation type="submission" date="2020-08" db="EMBL/GenBank/DDBJ databases">
        <title>Genome public.</title>
        <authorList>
            <person name="Liu C."/>
            <person name="Sun Q."/>
        </authorList>
    </citation>
    <scope>NUCLEOTIDE SEQUENCE [LARGE SCALE GENOMIC DNA]</scope>
    <source>
        <strain evidence="8 9">M27</strain>
    </source>
</reference>
<proteinExistence type="inferred from homology"/>
<dbReference type="RefSeq" id="WP_186966166.1">
    <property type="nucleotide sequence ID" value="NZ_JACOOE010000001.1"/>
</dbReference>
<feature type="domain" description="RagB/SusD" evidence="7">
    <location>
        <begin position="332"/>
        <end position="600"/>
    </location>
</feature>
<keyword evidence="5" id="KW-0998">Cell outer membrane</keyword>
<evidence type="ECO:0000313" key="8">
    <source>
        <dbReference type="EMBL" id="MBC5603360.1"/>
    </source>
</evidence>
<dbReference type="EMBL" id="JACOOE010000001">
    <property type="protein sequence ID" value="MBC5603360.1"/>
    <property type="molecule type" value="Genomic_DNA"/>
</dbReference>
<evidence type="ECO:0000256" key="3">
    <source>
        <dbReference type="ARBA" id="ARBA00022729"/>
    </source>
</evidence>
<accession>A0ABR7C6C9</accession>
<keyword evidence="9" id="KW-1185">Reference proteome</keyword>
<keyword evidence="3 6" id="KW-0732">Signal</keyword>
<evidence type="ECO:0000259" key="7">
    <source>
        <dbReference type="Pfam" id="PF07980"/>
    </source>
</evidence>
<evidence type="ECO:0000256" key="1">
    <source>
        <dbReference type="ARBA" id="ARBA00004442"/>
    </source>
</evidence>
<comment type="similarity">
    <text evidence="2">Belongs to the SusD family.</text>
</comment>
<dbReference type="SUPFAM" id="SSF48452">
    <property type="entry name" value="TPR-like"/>
    <property type="match status" value="1"/>
</dbReference>
<dbReference type="Proteomes" id="UP000600600">
    <property type="component" value="Unassembled WGS sequence"/>
</dbReference>
<gene>
    <name evidence="8" type="ORF">H8S67_01545</name>
</gene>
<sequence>MKKNISIAIVTLLLAICSTSCEDFKFGNAFLDKPMSTDLTIDTVFAHKKYADQVLAEVYFSMPDFMAADGRLGWLMLEALTDLGDRPASPHAYYAGTVTAATSPGSMPYRLDDRTGYLRNSSPMGGMRTGYIYLNNVDRVPDMPSREKVIRKAEVKTIMAFHYTQMLRYYGGMPWVDRSYKPDEEVDFPRMTIEEHVRRVVDLCDEASRILPWSVAPAEEGHMTAASALAIKNRVLQFAASPLFNSEEPFMEGEASDAHYTWWGNYDRGRWQKALDAALELLDRNVQNGNYYQLVNTGNPRADFRSGYYDRGKKEVLVASHRYTRINNNWYAPCRFVMWGYTVASNVLADEFETKEGEKFDWRNNAEHAAYPFFKDGQETRDPRLYETLIVNEDELGNRKAQIYEGGLDDWNGNSSSPLGTSGPLNGVALRKFLLDYNYSGILGAHYYQCPHIRMPEIYLNIAEAMNQLGIATIKDKFGNNAYDYINMVRKRVGMPGITPDMYPQGTALQDAILHERAVEFAFEEVRYFDINRWKKKELLERSQYRLKTYKSGKDWRYDRNTPAMHERVWVKRWSNKYYLLPIPTEEINKNYGLVQNPGW</sequence>